<proteinExistence type="predicted"/>
<protein>
    <submittedName>
        <fullName evidence="2">Uncharacterized protein</fullName>
    </submittedName>
</protein>
<feature type="region of interest" description="Disordered" evidence="1">
    <location>
        <begin position="1"/>
        <end position="22"/>
    </location>
</feature>
<dbReference type="KEGG" id="abas:ACPOL_0605"/>
<dbReference type="AlphaFoldDB" id="A0A2Z5FU14"/>
<keyword evidence="3" id="KW-1185">Reference proteome</keyword>
<sequence length="42" mass="4327">MNGEAGVNPALSRNGDGVFTPKSDYQPAATTMEAFVADHGCV</sequence>
<evidence type="ECO:0000313" key="2">
    <source>
        <dbReference type="EMBL" id="AXC09976.1"/>
    </source>
</evidence>
<accession>A0A2Z5FU14</accession>
<evidence type="ECO:0000256" key="1">
    <source>
        <dbReference type="SAM" id="MobiDB-lite"/>
    </source>
</evidence>
<dbReference type="Proteomes" id="UP000253606">
    <property type="component" value="Chromosome"/>
</dbReference>
<gene>
    <name evidence="2" type="ORF">ACPOL_0605</name>
</gene>
<organism evidence="2 3">
    <name type="scientific">Acidisarcina polymorpha</name>
    <dbReference type="NCBI Taxonomy" id="2211140"/>
    <lineage>
        <taxon>Bacteria</taxon>
        <taxon>Pseudomonadati</taxon>
        <taxon>Acidobacteriota</taxon>
        <taxon>Terriglobia</taxon>
        <taxon>Terriglobales</taxon>
        <taxon>Acidobacteriaceae</taxon>
        <taxon>Acidisarcina</taxon>
    </lineage>
</organism>
<evidence type="ECO:0000313" key="3">
    <source>
        <dbReference type="Proteomes" id="UP000253606"/>
    </source>
</evidence>
<dbReference type="EMBL" id="CP030840">
    <property type="protein sequence ID" value="AXC09976.1"/>
    <property type="molecule type" value="Genomic_DNA"/>
</dbReference>
<reference evidence="2 3" key="1">
    <citation type="journal article" date="2018" name="Front. Microbiol.">
        <title>Hydrolytic Capabilities as a Key to Environmental Success: Chitinolytic and Cellulolytic Acidobacteria From Acidic Sub-arctic Soils and Boreal Peatlands.</title>
        <authorList>
            <person name="Belova S.E."/>
            <person name="Ravin N.V."/>
            <person name="Pankratov T.A."/>
            <person name="Rakitin A.L."/>
            <person name="Ivanova A.A."/>
            <person name="Beletsky A.V."/>
            <person name="Mardanov A.V."/>
            <person name="Sinninghe Damste J.S."/>
            <person name="Dedysh S.N."/>
        </authorList>
    </citation>
    <scope>NUCLEOTIDE SEQUENCE [LARGE SCALE GENOMIC DNA]</scope>
    <source>
        <strain evidence="2 3">SBC82</strain>
    </source>
</reference>
<name>A0A2Z5FU14_9BACT</name>